<dbReference type="InterPro" id="IPR035924">
    <property type="entry name" value="FlaG-like_sf"/>
</dbReference>
<proteinExistence type="predicted"/>
<sequence length="130" mass="14395">GNLHGMDPVFHCQLVHRLLTPDGGECHPGFELAAMLSSLLTHGASLVSLAVLAYSVVQFSGYIIAFANAIADFLNQQVSFSYDARINQIVVKVTKGNTEEVIRQIPSEEMIELIARFRKDFRGLIFNRMG</sequence>
<dbReference type="Proteomes" id="UP000712673">
    <property type="component" value="Unassembled WGS sequence"/>
</dbReference>
<evidence type="ECO:0000313" key="2">
    <source>
        <dbReference type="EMBL" id="MBM3225275.1"/>
    </source>
</evidence>
<feature type="transmembrane region" description="Helical" evidence="1">
    <location>
        <begin position="46"/>
        <end position="71"/>
    </location>
</feature>
<reference evidence="2" key="1">
    <citation type="submission" date="2019-03" db="EMBL/GenBank/DDBJ databases">
        <title>Lake Tanganyika Metagenome-Assembled Genomes (MAGs).</title>
        <authorList>
            <person name="Tran P."/>
        </authorList>
    </citation>
    <scope>NUCLEOTIDE SEQUENCE</scope>
    <source>
        <strain evidence="2">K_DeepCast_65m_m2_066</strain>
    </source>
</reference>
<dbReference type="SUPFAM" id="SSF160214">
    <property type="entry name" value="FlaG-like"/>
    <property type="match status" value="1"/>
</dbReference>
<name>A0A937W3W2_UNCTE</name>
<protein>
    <submittedName>
        <fullName evidence="2">Flagellar protein FlaG</fullName>
    </submittedName>
</protein>
<keyword evidence="2" id="KW-0969">Cilium</keyword>
<keyword evidence="2" id="KW-0966">Cell projection</keyword>
<dbReference type="PANTHER" id="PTHR37166:SF1">
    <property type="entry name" value="PROTEIN FLAG"/>
    <property type="match status" value="1"/>
</dbReference>
<keyword evidence="2" id="KW-0282">Flagellum</keyword>
<comment type="caution">
    <text evidence="2">The sequence shown here is derived from an EMBL/GenBank/DDBJ whole genome shotgun (WGS) entry which is preliminary data.</text>
</comment>
<dbReference type="Gene3D" id="3.30.160.170">
    <property type="entry name" value="FlaG-like"/>
    <property type="match status" value="1"/>
</dbReference>
<keyword evidence="1" id="KW-1133">Transmembrane helix</keyword>
<organism evidence="2 3">
    <name type="scientific">Tectimicrobiota bacterium</name>
    <dbReference type="NCBI Taxonomy" id="2528274"/>
    <lineage>
        <taxon>Bacteria</taxon>
        <taxon>Pseudomonadati</taxon>
        <taxon>Nitrospinota/Tectimicrobiota group</taxon>
        <taxon>Candidatus Tectimicrobiota</taxon>
    </lineage>
</organism>
<dbReference type="InterPro" id="IPR005186">
    <property type="entry name" value="FlaG"/>
</dbReference>
<evidence type="ECO:0000256" key="1">
    <source>
        <dbReference type="SAM" id="Phobius"/>
    </source>
</evidence>
<dbReference type="EMBL" id="VGLS01000529">
    <property type="protein sequence ID" value="MBM3225275.1"/>
    <property type="molecule type" value="Genomic_DNA"/>
</dbReference>
<keyword evidence="1" id="KW-0472">Membrane</keyword>
<dbReference type="PANTHER" id="PTHR37166">
    <property type="entry name" value="PROTEIN FLAG"/>
    <property type="match status" value="1"/>
</dbReference>
<gene>
    <name evidence="2" type="ORF">FJZ47_15940</name>
</gene>
<dbReference type="AlphaFoldDB" id="A0A937W3W2"/>
<feature type="non-terminal residue" evidence="2">
    <location>
        <position position="1"/>
    </location>
</feature>
<dbReference type="Pfam" id="PF03646">
    <property type="entry name" value="FlaG"/>
    <property type="match status" value="1"/>
</dbReference>
<evidence type="ECO:0000313" key="3">
    <source>
        <dbReference type="Proteomes" id="UP000712673"/>
    </source>
</evidence>
<keyword evidence="1" id="KW-0812">Transmembrane</keyword>
<accession>A0A937W3W2</accession>